<sequence length="182" mass="21618">MKLWLRVIYQLLSWKRRSSLQIHEVAIRRFRVWPTDLDIYNHMNNGVFLTILDLGRYDHGKRTGIWKKWKKIGWYPVVVAENITFRRSLELWQTFDLESKVIGWTEDAFYFEQRFVVKGEIYARAVVRIRFLKRSRGIVTPEDILSVTPWTGPVPKLPEWVSAWSKASSLPKGKEPAPSEWN</sequence>
<gene>
    <name evidence="1" type="ORF">UFOPK2032_00826</name>
</gene>
<proteinExistence type="predicted"/>
<dbReference type="CDD" id="cd00586">
    <property type="entry name" value="4HBT"/>
    <property type="match status" value="1"/>
</dbReference>
<dbReference type="EMBL" id="CAEZVM010000031">
    <property type="protein sequence ID" value="CAB4634183.1"/>
    <property type="molecule type" value="Genomic_DNA"/>
</dbReference>
<dbReference type="PANTHER" id="PTHR12475">
    <property type="match status" value="1"/>
</dbReference>
<dbReference type="SUPFAM" id="SSF54637">
    <property type="entry name" value="Thioesterase/thiol ester dehydrase-isomerase"/>
    <property type="match status" value="1"/>
</dbReference>
<accession>A0A6J6JCN1</accession>
<dbReference type="Pfam" id="PF13279">
    <property type="entry name" value="4HBT_2"/>
    <property type="match status" value="1"/>
</dbReference>
<dbReference type="AlphaFoldDB" id="A0A6J6JCN1"/>
<dbReference type="InterPro" id="IPR051490">
    <property type="entry name" value="THEM6_lcsJ_thioesterase"/>
</dbReference>
<protein>
    <submittedName>
        <fullName evidence="1">Unannotated protein</fullName>
    </submittedName>
</protein>
<name>A0A6J6JCN1_9ZZZZ</name>
<dbReference type="InterPro" id="IPR029069">
    <property type="entry name" value="HotDog_dom_sf"/>
</dbReference>
<dbReference type="PANTHER" id="PTHR12475:SF4">
    <property type="entry name" value="PROTEIN THEM6"/>
    <property type="match status" value="1"/>
</dbReference>
<dbReference type="Gene3D" id="3.10.129.10">
    <property type="entry name" value="Hotdog Thioesterase"/>
    <property type="match status" value="1"/>
</dbReference>
<evidence type="ECO:0000313" key="1">
    <source>
        <dbReference type="EMBL" id="CAB4634183.1"/>
    </source>
</evidence>
<reference evidence="1" key="1">
    <citation type="submission" date="2020-05" db="EMBL/GenBank/DDBJ databases">
        <authorList>
            <person name="Chiriac C."/>
            <person name="Salcher M."/>
            <person name="Ghai R."/>
            <person name="Kavagutti S V."/>
        </authorList>
    </citation>
    <scope>NUCLEOTIDE SEQUENCE</scope>
</reference>
<organism evidence="1">
    <name type="scientific">freshwater metagenome</name>
    <dbReference type="NCBI Taxonomy" id="449393"/>
    <lineage>
        <taxon>unclassified sequences</taxon>
        <taxon>metagenomes</taxon>
        <taxon>ecological metagenomes</taxon>
    </lineage>
</organism>